<dbReference type="PANTHER" id="PTHR30511">
    <property type="entry name" value="ALANINE RACEMASE"/>
    <property type="match status" value="1"/>
</dbReference>
<dbReference type="Pfam" id="PF01168">
    <property type="entry name" value="Ala_racemase_N"/>
    <property type="match status" value="1"/>
</dbReference>
<dbReference type="InterPro" id="IPR011079">
    <property type="entry name" value="Ala_racemase_C"/>
</dbReference>
<dbReference type="PANTHER" id="PTHR30511:SF0">
    <property type="entry name" value="ALANINE RACEMASE, CATABOLIC-RELATED"/>
    <property type="match status" value="1"/>
</dbReference>
<feature type="modified residue" description="N6-(pyridoxal phosphate)lysine" evidence="7 8">
    <location>
        <position position="40"/>
    </location>
</feature>
<keyword evidence="12" id="KW-1185">Reference proteome</keyword>
<evidence type="ECO:0000256" key="8">
    <source>
        <dbReference type="PIRSR" id="PIRSR600821-50"/>
    </source>
</evidence>
<dbReference type="PROSITE" id="PS00395">
    <property type="entry name" value="ALANINE_RACEMASE"/>
    <property type="match status" value="1"/>
</dbReference>
<dbReference type="AlphaFoldDB" id="A0A5D4H8A4"/>
<dbReference type="EC" id="5.1.1.1" evidence="4 7"/>
<dbReference type="InterPro" id="IPR009006">
    <property type="entry name" value="Ala_racemase/Decarboxylase_C"/>
</dbReference>
<feature type="active site" description="Proton acceptor; specific for L-alanine" evidence="7">
    <location>
        <position position="262"/>
    </location>
</feature>
<dbReference type="Proteomes" id="UP000323258">
    <property type="component" value="Unassembled WGS sequence"/>
</dbReference>
<dbReference type="UniPathway" id="UPA00042">
    <property type="reaction ID" value="UER00497"/>
</dbReference>
<dbReference type="InterPro" id="IPR000821">
    <property type="entry name" value="Ala_racemase"/>
</dbReference>
<dbReference type="NCBIfam" id="TIGR00492">
    <property type="entry name" value="alr"/>
    <property type="match status" value="1"/>
</dbReference>
<dbReference type="HAMAP" id="MF_01201">
    <property type="entry name" value="Ala_racemase"/>
    <property type="match status" value="1"/>
</dbReference>
<reference evidence="11 12" key="1">
    <citation type="submission" date="2019-08" db="EMBL/GenBank/DDBJ databases">
        <authorList>
            <person name="Seo Y.L."/>
        </authorList>
    </citation>
    <scope>NUCLEOTIDE SEQUENCE [LARGE SCALE GENOMIC DNA]</scope>
    <source>
        <strain evidence="11 12">MaA-C15</strain>
    </source>
</reference>
<dbReference type="SMART" id="SM01005">
    <property type="entry name" value="Ala_racemase_C"/>
    <property type="match status" value="1"/>
</dbReference>
<evidence type="ECO:0000256" key="9">
    <source>
        <dbReference type="PIRSR" id="PIRSR600821-52"/>
    </source>
</evidence>
<feature type="active site" description="Proton acceptor; specific for D-alanine" evidence="7">
    <location>
        <position position="40"/>
    </location>
</feature>
<sequence length="371" mass="39680">MSAAMQRAEAIMTVDLDAVVSNWRMLSKLAGKAECAAVVKADAYGLGAAEVGFALQAAGCRTFFVAHLEEGLELRKAIGFSSRVFILNGTPPGTEGEFLNSVLMPVVNTRGEADSWRRHASEKGRSMPVALQIDSGMSRLGLSPGDVAMQATDPALMGGLSVELVMSHLACADAAHHPANRAQLREFSKLRTVLPKHAASSLANSAGILLGKEYHFDLVRPGAALYGINPVAGQLSAVRQAVTVSARVLQLREVPVDTRVGYGHALAVQRRSRLATLSIGYADGWPRGASLSAFYKKQELPFAGRVSMDSIVVDTTDCADPPGEGEFVDVICERQTVDDIARASGTIGYEIMTRLGRRFSRDYRRHAALAA</sequence>
<comment type="catalytic activity">
    <reaction evidence="1 7">
        <text>L-alanine = D-alanine</text>
        <dbReference type="Rhea" id="RHEA:20249"/>
        <dbReference type="ChEBI" id="CHEBI:57416"/>
        <dbReference type="ChEBI" id="CHEBI:57972"/>
        <dbReference type="EC" id="5.1.1.1"/>
    </reaction>
</comment>
<dbReference type="Gene3D" id="2.40.37.10">
    <property type="entry name" value="Lyase, Ornithine Decarboxylase, Chain A, domain 1"/>
    <property type="match status" value="1"/>
</dbReference>
<dbReference type="RefSeq" id="WP_148913026.1">
    <property type="nucleotide sequence ID" value="NZ_VSZS01000051.1"/>
</dbReference>
<comment type="pathway">
    <text evidence="7">Amino-acid biosynthesis; D-alanine biosynthesis; D-alanine from L-alanine: step 1/1.</text>
</comment>
<feature type="binding site" evidence="7 9">
    <location>
        <position position="139"/>
    </location>
    <ligand>
        <name>substrate</name>
    </ligand>
</feature>
<dbReference type="EMBL" id="VSZS01000051">
    <property type="protein sequence ID" value="TYR35655.1"/>
    <property type="molecule type" value="Genomic_DNA"/>
</dbReference>
<proteinExistence type="inferred from homology"/>
<evidence type="ECO:0000256" key="4">
    <source>
        <dbReference type="ARBA" id="ARBA00013089"/>
    </source>
</evidence>
<dbReference type="Pfam" id="PF00842">
    <property type="entry name" value="Ala_racemase_C"/>
    <property type="match status" value="1"/>
</dbReference>
<dbReference type="GO" id="GO:0030632">
    <property type="term" value="P:D-alanine biosynthetic process"/>
    <property type="evidence" value="ECO:0007669"/>
    <property type="project" value="UniProtKB-UniRule"/>
</dbReference>
<evidence type="ECO:0000256" key="5">
    <source>
        <dbReference type="ARBA" id="ARBA00022898"/>
    </source>
</evidence>
<gene>
    <name evidence="11" type="primary">alr</name>
    <name evidence="11" type="ORF">FY036_01970</name>
</gene>
<feature type="domain" description="Alanine racemase C-terminal" evidence="10">
    <location>
        <begin position="241"/>
        <end position="364"/>
    </location>
</feature>
<comment type="cofactor">
    <cofactor evidence="2 7 8">
        <name>pyridoxal 5'-phosphate</name>
        <dbReference type="ChEBI" id="CHEBI:597326"/>
    </cofactor>
</comment>
<dbReference type="SUPFAM" id="SSF51419">
    <property type="entry name" value="PLP-binding barrel"/>
    <property type="match status" value="1"/>
</dbReference>
<keyword evidence="5 7" id="KW-0663">Pyridoxal phosphate</keyword>
<comment type="function">
    <text evidence="7">Catalyzes the interconversion of L-alanine and D-alanine. May also act on other amino acids.</text>
</comment>
<dbReference type="GO" id="GO:0030170">
    <property type="term" value="F:pyridoxal phosphate binding"/>
    <property type="evidence" value="ECO:0007669"/>
    <property type="project" value="UniProtKB-UniRule"/>
</dbReference>
<dbReference type="InterPro" id="IPR001608">
    <property type="entry name" value="Ala_racemase_N"/>
</dbReference>
<accession>A0A5D4H8A4</accession>
<evidence type="ECO:0000259" key="10">
    <source>
        <dbReference type="SMART" id="SM01005"/>
    </source>
</evidence>
<dbReference type="CDD" id="cd00430">
    <property type="entry name" value="PLPDE_III_AR"/>
    <property type="match status" value="1"/>
</dbReference>
<evidence type="ECO:0000313" key="12">
    <source>
        <dbReference type="Proteomes" id="UP000323258"/>
    </source>
</evidence>
<reference evidence="11 12" key="2">
    <citation type="submission" date="2019-09" db="EMBL/GenBank/DDBJ databases">
        <title>Mesorhizobium sp. MaA-C15 isolated from Microcystis aeruginosa.</title>
        <authorList>
            <person name="Jeong S.E."/>
            <person name="Jin H.M."/>
            <person name="Jeon C.O."/>
        </authorList>
    </citation>
    <scope>NUCLEOTIDE SEQUENCE [LARGE SCALE GENOMIC DNA]</scope>
    <source>
        <strain evidence="11 12">MaA-C15</strain>
    </source>
</reference>
<organism evidence="11 12">
    <name type="scientific">Neoaquamicrobium microcysteis</name>
    <dbReference type="NCBI Taxonomy" id="2682781"/>
    <lineage>
        <taxon>Bacteria</taxon>
        <taxon>Pseudomonadati</taxon>
        <taxon>Pseudomonadota</taxon>
        <taxon>Alphaproteobacteria</taxon>
        <taxon>Hyphomicrobiales</taxon>
        <taxon>Phyllobacteriaceae</taxon>
        <taxon>Neoaquamicrobium</taxon>
    </lineage>
</organism>
<dbReference type="GO" id="GO:0005829">
    <property type="term" value="C:cytosol"/>
    <property type="evidence" value="ECO:0007669"/>
    <property type="project" value="TreeGrafter"/>
</dbReference>
<protein>
    <recommendedName>
        <fullName evidence="4 7">Alanine racemase</fullName>
        <ecNumber evidence="4 7">5.1.1.1</ecNumber>
    </recommendedName>
</protein>
<dbReference type="InterPro" id="IPR029066">
    <property type="entry name" value="PLP-binding_barrel"/>
</dbReference>
<keyword evidence="6 7" id="KW-0413">Isomerase</keyword>
<name>A0A5D4H8A4_9HYPH</name>
<dbReference type="OrthoDB" id="9813814at2"/>
<evidence type="ECO:0000256" key="7">
    <source>
        <dbReference type="HAMAP-Rule" id="MF_01201"/>
    </source>
</evidence>
<evidence type="ECO:0000256" key="3">
    <source>
        <dbReference type="ARBA" id="ARBA00007880"/>
    </source>
</evidence>
<comment type="similarity">
    <text evidence="3 7">Belongs to the alanine racemase family.</text>
</comment>
<evidence type="ECO:0000256" key="2">
    <source>
        <dbReference type="ARBA" id="ARBA00001933"/>
    </source>
</evidence>
<dbReference type="InterPro" id="IPR020622">
    <property type="entry name" value="Ala_racemase_pyridoxalP-BS"/>
</dbReference>
<dbReference type="Gene3D" id="3.20.20.10">
    <property type="entry name" value="Alanine racemase"/>
    <property type="match status" value="1"/>
</dbReference>
<dbReference type="PRINTS" id="PR00992">
    <property type="entry name" value="ALARACEMASE"/>
</dbReference>
<dbReference type="GO" id="GO:0008784">
    <property type="term" value="F:alanine racemase activity"/>
    <property type="evidence" value="ECO:0007669"/>
    <property type="project" value="UniProtKB-UniRule"/>
</dbReference>
<comment type="caution">
    <text evidence="11">The sequence shown here is derived from an EMBL/GenBank/DDBJ whole genome shotgun (WGS) entry which is preliminary data.</text>
</comment>
<evidence type="ECO:0000256" key="1">
    <source>
        <dbReference type="ARBA" id="ARBA00000316"/>
    </source>
</evidence>
<evidence type="ECO:0000256" key="6">
    <source>
        <dbReference type="ARBA" id="ARBA00023235"/>
    </source>
</evidence>
<feature type="binding site" evidence="7 9">
    <location>
        <position position="308"/>
    </location>
    <ligand>
        <name>substrate</name>
    </ligand>
</feature>
<dbReference type="SUPFAM" id="SSF50621">
    <property type="entry name" value="Alanine racemase C-terminal domain-like"/>
    <property type="match status" value="1"/>
</dbReference>
<evidence type="ECO:0000313" key="11">
    <source>
        <dbReference type="EMBL" id="TYR35655.1"/>
    </source>
</evidence>